<organism evidence="5 6">
    <name type="scientific">Cynoglossus semilaevis</name>
    <name type="common">Tongue sole</name>
    <dbReference type="NCBI Taxonomy" id="244447"/>
    <lineage>
        <taxon>Eukaryota</taxon>
        <taxon>Metazoa</taxon>
        <taxon>Chordata</taxon>
        <taxon>Craniata</taxon>
        <taxon>Vertebrata</taxon>
        <taxon>Euteleostomi</taxon>
        <taxon>Actinopterygii</taxon>
        <taxon>Neopterygii</taxon>
        <taxon>Teleostei</taxon>
        <taxon>Neoteleostei</taxon>
        <taxon>Acanthomorphata</taxon>
        <taxon>Carangaria</taxon>
        <taxon>Pleuronectiformes</taxon>
        <taxon>Pleuronectoidei</taxon>
        <taxon>Cynoglossidae</taxon>
        <taxon>Cynoglossinae</taxon>
        <taxon>Cynoglossus</taxon>
    </lineage>
</organism>
<accession>A0A3P8WEW8</accession>
<evidence type="ECO:0000313" key="5">
    <source>
        <dbReference type="Ensembl" id="ENSCSEP00000024972.1"/>
    </source>
</evidence>
<dbReference type="PANTHER" id="PTHR12940">
    <property type="entry name" value="ES-2 PROTEIN - RELATED"/>
    <property type="match status" value="1"/>
</dbReference>
<dbReference type="AlphaFoldDB" id="A0A3P8WEW8"/>
<dbReference type="PANTHER" id="PTHR12940:SF0">
    <property type="entry name" value="SPLICING FACTOR ESS-2 HOMOLOG"/>
    <property type="match status" value="1"/>
</dbReference>
<feature type="region of interest" description="Disordered" evidence="4">
    <location>
        <begin position="92"/>
        <end position="154"/>
    </location>
</feature>
<proteinExistence type="inferred from homology"/>
<dbReference type="CTD" id="8220"/>
<evidence type="ECO:0000256" key="4">
    <source>
        <dbReference type="SAM" id="MobiDB-lite"/>
    </source>
</evidence>
<reference evidence="5" key="3">
    <citation type="submission" date="2025-09" db="UniProtKB">
        <authorList>
            <consortium name="Ensembl"/>
        </authorList>
    </citation>
    <scope>IDENTIFICATION</scope>
</reference>
<dbReference type="InterPro" id="IPR019148">
    <property type="entry name" value="Nuclear_protein_DGCR14_ESS-2"/>
</dbReference>
<sequence>MEGSASVRRALSGTLVPASVTTMALRQHQEESESGKPKKKVLDEEEYVESLEKIIERDFFPDVTKLQAQKDYLEAEENGDLGRMREISIRYGSSLSKSTPQSAAPYVTPASFETPVGRSGSPSSTPGTKLLNGDIKNEENKEKELPSLDRFLGKNTSEDNASFEQIMEVAEDKEKLKHSWLYEAESEFKQRHDNNLALLAPEIAALECVKAGLETWEYKAKNSLMYYPEGVKDDDALFKKPREIVHKNTRFVGDPFSKALNKSQIQQAAALNAQFKQGKVGPDGKELIPNESPTVNGYGYEGTPSPAPGVAESPLMTWGEIESTPFRLDGSDSPYVERNHGPSFRIPEPGRRERLGIKMANEAAAKNRAKKQEALRKVTENLASLTPKGLSPALSPALQRLVNRTSSKYTDKALRASYTPSPSHRFIGSKSPFGGLSTPSGTPTPIKDKTPSSQDVTSLTDDLLQLPKRRKASDFF</sequence>
<feature type="compositionally biased region" description="Basic and acidic residues" evidence="4">
    <location>
        <begin position="135"/>
        <end position="147"/>
    </location>
</feature>
<feature type="region of interest" description="Disordered" evidence="4">
    <location>
        <begin position="413"/>
        <end position="464"/>
    </location>
</feature>
<evidence type="ECO:0000313" key="6">
    <source>
        <dbReference type="Proteomes" id="UP000265120"/>
    </source>
</evidence>
<name>A0A3P8WEW8_CYNSE</name>
<comment type="subcellular location">
    <subcellularLocation>
        <location evidence="1">Nucleus</location>
    </subcellularLocation>
</comment>
<dbReference type="Ensembl" id="ENSCSET00000025304.1">
    <property type="protein sequence ID" value="ENSCSEP00000024972.1"/>
    <property type="gene ID" value="ENSCSEG00000015946.1"/>
</dbReference>
<dbReference type="OMA" id="AQNDYLD"/>
<dbReference type="GeneTree" id="ENSGT00390000009387"/>
<feature type="compositionally biased region" description="Polar residues" evidence="4">
    <location>
        <begin position="451"/>
        <end position="460"/>
    </location>
</feature>
<dbReference type="KEGG" id="csem:103390111"/>
<dbReference type="RefSeq" id="XP_008324058.1">
    <property type="nucleotide sequence ID" value="XM_008325836.3"/>
</dbReference>
<dbReference type="GeneID" id="103390111"/>
<keyword evidence="3" id="KW-0539">Nucleus</keyword>
<feature type="compositionally biased region" description="Polar residues" evidence="4">
    <location>
        <begin position="92"/>
        <end position="102"/>
    </location>
</feature>
<dbReference type="Proteomes" id="UP000265120">
    <property type="component" value="Chromosome 14"/>
</dbReference>
<reference evidence="5 6" key="1">
    <citation type="journal article" date="2014" name="Nat. Genet.">
        <title>Whole-genome sequence of a flatfish provides insights into ZW sex chromosome evolution and adaptation to a benthic lifestyle.</title>
        <authorList>
            <person name="Chen S."/>
            <person name="Zhang G."/>
            <person name="Shao C."/>
            <person name="Huang Q."/>
            <person name="Liu G."/>
            <person name="Zhang P."/>
            <person name="Song W."/>
            <person name="An N."/>
            <person name="Chalopin D."/>
            <person name="Volff J.N."/>
            <person name="Hong Y."/>
            <person name="Li Q."/>
            <person name="Sha Z."/>
            <person name="Zhou H."/>
            <person name="Xie M."/>
            <person name="Yu Q."/>
            <person name="Liu Y."/>
            <person name="Xiang H."/>
            <person name="Wang N."/>
            <person name="Wu K."/>
            <person name="Yang C."/>
            <person name="Zhou Q."/>
            <person name="Liao X."/>
            <person name="Yang L."/>
            <person name="Hu Q."/>
            <person name="Zhang J."/>
            <person name="Meng L."/>
            <person name="Jin L."/>
            <person name="Tian Y."/>
            <person name="Lian J."/>
            <person name="Yang J."/>
            <person name="Miao G."/>
            <person name="Liu S."/>
            <person name="Liang Z."/>
            <person name="Yan F."/>
            <person name="Li Y."/>
            <person name="Sun B."/>
            <person name="Zhang H."/>
            <person name="Zhang J."/>
            <person name="Zhu Y."/>
            <person name="Du M."/>
            <person name="Zhao Y."/>
            <person name="Schartl M."/>
            <person name="Tang Q."/>
            <person name="Wang J."/>
        </authorList>
    </citation>
    <scope>NUCLEOTIDE SEQUENCE</scope>
</reference>
<feature type="compositionally biased region" description="Low complexity" evidence="4">
    <location>
        <begin position="114"/>
        <end position="128"/>
    </location>
</feature>
<dbReference type="GO" id="GO:0071013">
    <property type="term" value="C:catalytic step 2 spliceosome"/>
    <property type="evidence" value="ECO:0007669"/>
    <property type="project" value="TreeGrafter"/>
</dbReference>
<dbReference type="Pfam" id="PF09751">
    <property type="entry name" value="Es2"/>
    <property type="match status" value="1"/>
</dbReference>
<dbReference type="InParanoid" id="A0A3P8WEW8"/>
<comment type="similarity">
    <text evidence="2">Belongs to the ESS2 family.</text>
</comment>
<keyword evidence="6" id="KW-1185">Reference proteome</keyword>
<feature type="region of interest" description="Disordered" evidence="4">
    <location>
        <begin position="327"/>
        <end position="349"/>
    </location>
</feature>
<protein>
    <submittedName>
        <fullName evidence="5">Ess-2 splicing factor homolog</fullName>
    </submittedName>
</protein>
<dbReference type="OrthoDB" id="19679at2759"/>
<evidence type="ECO:0000256" key="2">
    <source>
        <dbReference type="ARBA" id="ARBA00009072"/>
    </source>
</evidence>
<dbReference type="FunCoup" id="A0A3P8WEW8">
    <property type="interactions" value="1541"/>
</dbReference>
<evidence type="ECO:0000256" key="3">
    <source>
        <dbReference type="ARBA" id="ARBA00023242"/>
    </source>
</evidence>
<dbReference type="STRING" id="244447.ENSCSEP00000024972"/>
<evidence type="ECO:0000256" key="1">
    <source>
        <dbReference type="ARBA" id="ARBA00004123"/>
    </source>
</evidence>
<reference evidence="5" key="2">
    <citation type="submission" date="2025-08" db="UniProtKB">
        <authorList>
            <consortium name="Ensembl"/>
        </authorList>
    </citation>
    <scope>IDENTIFICATION</scope>
</reference>